<feature type="domain" description="Orn/Lys/Arg decarboxylase C-terminal" evidence="7">
    <location>
        <begin position="391"/>
        <end position="442"/>
    </location>
</feature>
<protein>
    <submittedName>
        <fullName evidence="8">Arginine/lysine/ornithine decarboxylase</fullName>
    </submittedName>
</protein>
<dbReference type="InterPro" id="IPR052357">
    <property type="entry name" value="Orn_Lys_Arg_decarboxylase-I"/>
</dbReference>
<keyword evidence="9" id="KW-1185">Reference proteome</keyword>
<organism evidence="8 9">
    <name type="scientific">Anaerocolumna aminovalerica</name>
    <dbReference type="NCBI Taxonomy" id="1527"/>
    <lineage>
        <taxon>Bacteria</taxon>
        <taxon>Bacillati</taxon>
        <taxon>Bacillota</taxon>
        <taxon>Clostridia</taxon>
        <taxon>Lachnospirales</taxon>
        <taxon>Lachnospiraceae</taxon>
        <taxon>Anaerocolumna</taxon>
    </lineage>
</organism>
<dbReference type="Gene3D" id="3.40.640.10">
    <property type="entry name" value="Type I PLP-dependent aspartate aminotransferase-like (Major domain)"/>
    <property type="match status" value="1"/>
</dbReference>
<keyword evidence="5" id="KW-0456">Lyase</keyword>
<comment type="similarity">
    <text evidence="2">Belongs to the Orn/Lys/Arg decarboxylase class-I family.</text>
</comment>
<keyword evidence="4" id="KW-0663">Pyridoxal phosphate</keyword>
<dbReference type="EMBL" id="FOWD01000066">
    <property type="protein sequence ID" value="SFO67611.1"/>
    <property type="molecule type" value="Genomic_DNA"/>
</dbReference>
<name>A0A1I5J5F1_9FIRM</name>
<feature type="domain" description="Orn/Lys/Arg decarboxylases family 1 pyridoxal-P attachment site" evidence="6">
    <location>
        <begin position="3"/>
        <end position="312"/>
    </location>
</feature>
<dbReference type="Proteomes" id="UP000198806">
    <property type="component" value="Unassembled WGS sequence"/>
</dbReference>
<dbReference type="SUPFAM" id="SSF55904">
    <property type="entry name" value="Ornithine decarboxylase C-terminal domain"/>
    <property type="match status" value="1"/>
</dbReference>
<evidence type="ECO:0000259" key="6">
    <source>
        <dbReference type="Pfam" id="PF01276"/>
    </source>
</evidence>
<dbReference type="Pfam" id="PF03711">
    <property type="entry name" value="OKR_DC_1_C"/>
    <property type="match status" value="1"/>
</dbReference>
<gene>
    <name evidence="8" type="ORF">SAMN04489757_16611</name>
</gene>
<comment type="cofactor">
    <cofactor evidence="1">
        <name>pyridoxal 5'-phosphate</name>
        <dbReference type="ChEBI" id="CHEBI:597326"/>
    </cofactor>
</comment>
<dbReference type="GO" id="GO:0016831">
    <property type="term" value="F:carboxy-lyase activity"/>
    <property type="evidence" value="ECO:0007669"/>
    <property type="project" value="UniProtKB-KW"/>
</dbReference>
<evidence type="ECO:0000259" key="7">
    <source>
        <dbReference type="Pfam" id="PF03711"/>
    </source>
</evidence>
<dbReference type="InterPro" id="IPR008286">
    <property type="entry name" value="Prn/Lys/Arg_de-COase_C"/>
</dbReference>
<evidence type="ECO:0000256" key="2">
    <source>
        <dbReference type="ARBA" id="ARBA00010671"/>
    </source>
</evidence>
<dbReference type="InterPro" id="IPR000310">
    <property type="entry name" value="Orn/Lys/Arg_deCO2ase_major_dom"/>
</dbReference>
<evidence type="ECO:0000256" key="5">
    <source>
        <dbReference type="ARBA" id="ARBA00023239"/>
    </source>
</evidence>
<accession>A0A1I5J5F1</accession>
<dbReference type="PANTHER" id="PTHR43277">
    <property type="entry name" value="ARGININE DECARBOXYLASE"/>
    <property type="match status" value="1"/>
</dbReference>
<dbReference type="Gene3D" id="3.90.100.10">
    <property type="entry name" value="Orn/Lys/Arg decarboxylase, C-terminal domain"/>
    <property type="match status" value="1"/>
</dbReference>
<dbReference type="OrthoDB" id="9815233at2"/>
<dbReference type="SUPFAM" id="SSF53383">
    <property type="entry name" value="PLP-dependent transferases"/>
    <property type="match status" value="1"/>
</dbReference>
<proteinExistence type="inferred from homology"/>
<sequence>MDLYDKLVEYSREDYYPMHMPGHKRNAAFSMANPYSIDITEIEGFDNLHHAEGILLEGMEQAAKLYNSKHTNYLIGGSTAGLLTAIGAAVNKGDKVLVARNCHKAVYHGIYLNELHPVYIYPQTDTYFSINGGISPEKIEELLIKHNDIKLIIITSPTYEGVVSDIPSISKIAHKYKVPLLVDEAHGAHLGFHSGFPGNSIQAGADIVIHSLHKTLPAFTQTGLIHINSDLADYEKIKKYLGIYQTSSPSYLLMASIDRCIALLMNKGEELFYQYYDLLQNFYDGMNTLLNLKVLLPDNTKNYGFYNFDPSKITVSVKNTDISGTKLYDMLLEEYKIQMEMVTKDYVLGMTSICDTKEGFRRLSEALLDIDKRLKSIPDSPRKHLTDNQEVPEWVMTSWKADNYLQESIPLKLSEGRVSGDYVYLYPPGIPLLVPGERISKMLLEDILSYQREGLNLQGLQDEKGQYIKVIR</sequence>
<evidence type="ECO:0000313" key="9">
    <source>
        <dbReference type="Proteomes" id="UP000198806"/>
    </source>
</evidence>
<dbReference type="InterPro" id="IPR015424">
    <property type="entry name" value="PyrdxlP-dep_Trfase"/>
</dbReference>
<dbReference type="PANTHER" id="PTHR43277:SF4">
    <property type="entry name" value="ARGININE DECARBOXYLASE"/>
    <property type="match status" value="1"/>
</dbReference>
<evidence type="ECO:0000256" key="1">
    <source>
        <dbReference type="ARBA" id="ARBA00001933"/>
    </source>
</evidence>
<evidence type="ECO:0000313" key="8">
    <source>
        <dbReference type="EMBL" id="SFO67611.1"/>
    </source>
</evidence>
<dbReference type="STRING" id="1527.SAMN04489757_16611"/>
<dbReference type="InterPro" id="IPR015421">
    <property type="entry name" value="PyrdxlP-dep_Trfase_major"/>
</dbReference>
<evidence type="ECO:0000256" key="3">
    <source>
        <dbReference type="ARBA" id="ARBA00022793"/>
    </source>
</evidence>
<dbReference type="RefSeq" id="WP_091689290.1">
    <property type="nucleotide sequence ID" value="NZ_BAABFM010000009.1"/>
</dbReference>
<dbReference type="AlphaFoldDB" id="A0A1I5J5F1"/>
<keyword evidence="3" id="KW-0210">Decarboxylase</keyword>
<dbReference type="InterPro" id="IPR036633">
    <property type="entry name" value="Prn/Lys/Arg_de-COase_C_sf"/>
</dbReference>
<dbReference type="Pfam" id="PF01276">
    <property type="entry name" value="OKR_DC_1"/>
    <property type="match status" value="1"/>
</dbReference>
<evidence type="ECO:0000256" key="4">
    <source>
        <dbReference type="ARBA" id="ARBA00022898"/>
    </source>
</evidence>
<reference evidence="8 9" key="1">
    <citation type="submission" date="2016-10" db="EMBL/GenBank/DDBJ databases">
        <authorList>
            <person name="de Groot N.N."/>
        </authorList>
    </citation>
    <scope>NUCLEOTIDE SEQUENCE [LARGE SCALE GENOMIC DNA]</scope>
    <source>
        <strain evidence="8 9">DSM 1283</strain>
    </source>
</reference>